<dbReference type="InterPro" id="IPR016181">
    <property type="entry name" value="Acyl_CoA_acyltransferase"/>
</dbReference>
<keyword evidence="2" id="KW-0808">Transferase</keyword>
<dbReference type="SUPFAM" id="SSF55729">
    <property type="entry name" value="Acyl-CoA N-acyltransferases (Nat)"/>
    <property type="match status" value="1"/>
</dbReference>
<dbReference type="PANTHER" id="PTHR43792:SF1">
    <property type="entry name" value="N-ACETYLTRANSFERASE DOMAIN-CONTAINING PROTEIN"/>
    <property type="match status" value="1"/>
</dbReference>
<keyword evidence="3" id="KW-1185">Reference proteome</keyword>
<dbReference type="AlphaFoldDB" id="A0A1G6NE17"/>
<dbReference type="STRING" id="1464122.SAMN05421737_11242"/>
<protein>
    <submittedName>
        <fullName evidence="2">Protein N-acetyltransferase, RimJ/RimL family</fullName>
    </submittedName>
</protein>
<dbReference type="InterPro" id="IPR000182">
    <property type="entry name" value="GNAT_dom"/>
</dbReference>
<feature type="domain" description="N-acetyltransferase" evidence="1">
    <location>
        <begin position="10"/>
        <end position="180"/>
    </location>
</feature>
<dbReference type="PROSITE" id="PS51186">
    <property type="entry name" value="GNAT"/>
    <property type="match status" value="1"/>
</dbReference>
<name>A0A1G6NE17_9BACI</name>
<gene>
    <name evidence="2" type="ORF">SAMN05421737_11242</name>
</gene>
<accession>A0A1G6NE17</accession>
<dbReference type="Pfam" id="PF13302">
    <property type="entry name" value="Acetyltransf_3"/>
    <property type="match status" value="1"/>
</dbReference>
<evidence type="ECO:0000259" key="1">
    <source>
        <dbReference type="PROSITE" id="PS51186"/>
    </source>
</evidence>
<dbReference type="EMBL" id="FMYM01000012">
    <property type="protein sequence ID" value="SDC65425.1"/>
    <property type="molecule type" value="Genomic_DNA"/>
</dbReference>
<reference evidence="3" key="1">
    <citation type="submission" date="2016-09" db="EMBL/GenBank/DDBJ databases">
        <authorList>
            <person name="Varghese N."/>
            <person name="Submissions S."/>
        </authorList>
    </citation>
    <scope>NUCLEOTIDE SEQUENCE [LARGE SCALE GENOMIC DNA]</scope>
    <source>
        <strain evidence="3">25nlg</strain>
    </source>
</reference>
<proteinExistence type="predicted"/>
<organism evidence="2 3">
    <name type="scientific">Shouchella lonarensis</name>
    <dbReference type="NCBI Taxonomy" id="1464122"/>
    <lineage>
        <taxon>Bacteria</taxon>
        <taxon>Bacillati</taxon>
        <taxon>Bacillota</taxon>
        <taxon>Bacilli</taxon>
        <taxon>Bacillales</taxon>
        <taxon>Bacillaceae</taxon>
        <taxon>Shouchella</taxon>
    </lineage>
</organism>
<dbReference type="Proteomes" id="UP000242662">
    <property type="component" value="Unassembled WGS sequence"/>
</dbReference>
<dbReference type="PANTHER" id="PTHR43792">
    <property type="entry name" value="GNAT FAMILY, PUTATIVE (AFU_ORTHOLOGUE AFUA_3G00765)-RELATED-RELATED"/>
    <property type="match status" value="1"/>
</dbReference>
<sequence>MTVQAETDRLILRPYRLGDYENWHTQVAHSFPSNTKHDQGRPSSMETYTKTWFAQWVSNFDTKAGRDEMYHLGIFRKGDGVNVGKVELYTILRMDYQWAMMGYAIHNQFWRLGFGVESVIAAREVFFKELQFHRIECHIPPDNTPSIHLAEKAGFQFECTRKAFSYEDGRWADYFIYYRNNDVEK</sequence>
<dbReference type="InterPro" id="IPR051531">
    <property type="entry name" value="N-acetyltransferase"/>
</dbReference>
<evidence type="ECO:0000313" key="3">
    <source>
        <dbReference type="Proteomes" id="UP000242662"/>
    </source>
</evidence>
<dbReference type="GO" id="GO:0016747">
    <property type="term" value="F:acyltransferase activity, transferring groups other than amino-acyl groups"/>
    <property type="evidence" value="ECO:0007669"/>
    <property type="project" value="InterPro"/>
</dbReference>
<dbReference type="Gene3D" id="3.40.630.30">
    <property type="match status" value="1"/>
</dbReference>
<evidence type="ECO:0000313" key="2">
    <source>
        <dbReference type="EMBL" id="SDC65425.1"/>
    </source>
</evidence>